<dbReference type="PROSITE" id="PS51192">
    <property type="entry name" value="HELICASE_ATP_BIND_1"/>
    <property type="match status" value="1"/>
</dbReference>
<keyword evidence="3 12" id="KW-0479">Metal-binding</keyword>
<dbReference type="InterPro" id="IPR001650">
    <property type="entry name" value="Helicase_C-like"/>
</dbReference>
<dbReference type="FunFam" id="3.40.50.300:FF:000489">
    <property type="entry name" value="Primosome assembly protein PriA"/>
    <property type="match status" value="1"/>
</dbReference>
<keyword evidence="6 12" id="KW-0347">Helicase</keyword>
<dbReference type="SUPFAM" id="SSF52540">
    <property type="entry name" value="P-loop containing nucleoside triphosphate hydrolases"/>
    <property type="match status" value="1"/>
</dbReference>
<protein>
    <recommendedName>
        <fullName evidence="12">Replication restart protein PriA</fullName>
    </recommendedName>
    <alternativeName>
        <fullName evidence="12">ATP-dependent DNA helicase PriA</fullName>
        <ecNumber evidence="12">5.6.2.4</ecNumber>
    </alternativeName>
    <alternativeName>
        <fullName evidence="12">DNA 3'-5' helicase PriA</fullName>
    </alternativeName>
</protein>
<evidence type="ECO:0000256" key="3">
    <source>
        <dbReference type="ARBA" id="ARBA00022723"/>
    </source>
</evidence>
<organism evidence="16 17">
    <name type="scientific">Leuconostoc citreum</name>
    <dbReference type="NCBI Taxonomy" id="33964"/>
    <lineage>
        <taxon>Bacteria</taxon>
        <taxon>Bacillati</taxon>
        <taxon>Bacillota</taxon>
        <taxon>Bacilli</taxon>
        <taxon>Lactobacillales</taxon>
        <taxon>Lactobacillaceae</taxon>
        <taxon>Leuconostoc</taxon>
    </lineage>
</organism>
<dbReference type="GO" id="GO:0005524">
    <property type="term" value="F:ATP binding"/>
    <property type="evidence" value="ECO:0007669"/>
    <property type="project" value="UniProtKB-UniRule"/>
</dbReference>
<keyword evidence="13" id="KW-0175">Coiled coil</keyword>
<comment type="catalytic activity">
    <reaction evidence="11 12">
        <text>ATP + H2O = ADP + phosphate + H(+)</text>
        <dbReference type="Rhea" id="RHEA:13065"/>
        <dbReference type="ChEBI" id="CHEBI:15377"/>
        <dbReference type="ChEBI" id="CHEBI:15378"/>
        <dbReference type="ChEBI" id="CHEBI:30616"/>
        <dbReference type="ChEBI" id="CHEBI:43474"/>
        <dbReference type="ChEBI" id="CHEBI:456216"/>
        <dbReference type="EC" id="5.6.2.4"/>
    </reaction>
</comment>
<dbReference type="NCBIfam" id="TIGR00595">
    <property type="entry name" value="priA"/>
    <property type="match status" value="1"/>
</dbReference>
<dbReference type="InterPro" id="IPR041236">
    <property type="entry name" value="PriA_C"/>
</dbReference>
<evidence type="ECO:0000256" key="11">
    <source>
        <dbReference type="ARBA" id="ARBA00048988"/>
    </source>
</evidence>
<evidence type="ECO:0000256" key="13">
    <source>
        <dbReference type="SAM" id="Coils"/>
    </source>
</evidence>
<dbReference type="GO" id="GO:0006302">
    <property type="term" value="P:double-strand break repair"/>
    <property type="evidence" value="ECO:0007669"/>
    <property type="project" value="InterPro"/>
</dbReference>
<reference evidence="16 17" key="1">
    <citation type="submission" date="2019-04" db="EMBL/GenBank/DDBJ databases">
        <title>A pseudo-fructophilic Leuconostoc citreum strain F192-5 isolated from peel of satsuma mandarin: the first report for isolation and characterization of strain-dependent fructophilic-like characteristics.</title>
        <authorList>
            <person name="Maeno S."/>
            <person name="Tanizawa Y."/>
            <person name="Kajikawa A."/>
            <person name="Kanesaki Y."/>
            <person name="Kubota E."/>
            <person name="Arita M."/>
            <person name="Leon D."/>
            <person name="Endo A."/>
        </authorList>
    </citation>
    <scope>NUCLEOTIDE SEQUENCE [LARGE SCALE GENOMIC DNA]</scope>
    <source>
        <strain evidence="16 17">F192-5</strain>
    </source>
</reference>
<dbReference type="Pfam" id="PF00270">
    <property type="entry name" value="DEAD"/>
    <property type="match status" value="1"/>
</dbReference>
<dbReference type="CDD" id="cd18804">
    <property type="entry name" value="SF2_C_priA"/>
    <property type="match status" value="1"/>
</dbReference>
<dbReference type="Pfam" id="PF18074">
    <property type="entry name" value="PriA_C"/>
    <property type="match status" value="1"/>
</dbReference>
<dbReference type="InterPro" id="IPR042115">
    <property type="entry name" value="PriA_3primeBD_sf"/>
</dbReference>
<feature type="binding site" evidence="12">
    <location>
        <position position="513"/>
    </location>
    <ligand>
        <name>Zn(2+)</name>
        <dbReference type="ChEBI" id="CHEBI:29105"/>
        <label>1</label>
    </ligand>
</feature>
<evidence type="ECO:0000259" key="14">
    <source>
        <dbReference type="PROSITE" id="PS51192"/>
    </source>
</evidence>
<dbReference type="EMBL" id="BJJW01000006">
    <property type="protein sequence ID" value="GDZ83949.1"/>
    <property type="molecule type" value="Genomic_DNA"/>
</dbReference>
<dbReference type="GO" id="GO:0006269">
    <property type="term" value="P:DNA replication, synthesis of primer"/>
    <property type="evidence" value="ECO:0007669"/>
    <property type="project" value="UniProtKB-KW"/>
</dbReference>
<keyword evidence="5 12" id="KW-0378">Hydrolase</keyword>
<name>A0A5A5U0N6_LEUCI</name>
<dbReference type="SMART" id="SM00490">
    <property type="entry name" value="HELICc"/>
    <property type="match status" value="1"/>
</dbReference>
<evidence type="ECO:0000256" key="7">
    <source>
        <dbReference type="ARBA" id="ARBA00022833"/>
    </source>
</evidence>
<dbReference type="GO" id="GO:0006270">
    <property type="term" value="P:DNA replication initiation"/>
    <property type="evidence" value="ECO:0007669"/>
    <property type="project" value="TreeGrafter"/>
</dbReference>
<evidence type="ECO:0000256" key="9">
    <source>
        <dbReference type="ARBA" id="ARBA00023125"/>
    </source>
</evidence>
<evidence type="ECO:0000256" key="2">
    <source>
        <dbReference type="ARBA" id="ARBA00022705"/>
    </source>
</evidence>
<dbReference type="GO" id="GO:0043138">
    <property type="term" value="F:3'-5' DNA helicase activity"/>
    <property type="evidence" value="ECO:0007669"/>
    <property type="project" value="UniProtKB-EC"/>
</dbReference>
<dbReference type="GO" id="GO:0016887">
    <property type="term" value="F:ATP hydrolysis activity"/>
    <property type="evidence" value="ECO:0007669"/>
    <property type="project" value="RHEA"/>
</dbReference>
<feature type="binding site" evidence="12">
    <location>
        <position position="543"/>
    </location>
    <ligand>
        <name>Zn(2+)</name>
        <dbReference type="ChEBI" id="CHEBI:29105"/>
        <label>2</label>
    </ligand>
</feature>
<dbReference type="NCBIfam" id="NF004066">
    <property type="entry name" value="PRK05580.1-3"/>
    <property type="match status" value="1"/>
</dbReference>
<dbReference type="InterPro" id="IPR027417">
    <property type="entry name" value="P-loop_NTPase"/>
</dbReference>
<feature type="binding site" evidence="12">
    <location>
        <position position="525"/>
    </location>
    <ligand>
        <name>Zn(2+)</name>
        <dbReference type="ChEBI" id="CHEBI:29105"/>
        <label>2</label>
    </ligand>
</feature>
<feature type="domain" description="Helicase ATP-binding" evidence="14">
    <location>
        <begin position="284"/>
        <end position="450"/>
    </location>
</feature>
<dbReference type="HAMAP" id="MF_00983">
    <property type="entry name" value="PriA"/>
    <property type="match status" value="1"/>
</dbReference>
<comment type="subunit">
    <text evidence="12">Component of the replication restart primosome.</text>
</comment>
<dbReference type="Gene3D" id="3.40.1440.60">
    <property type="entry name" value="PriA, 3(prime) DNA-binding domain"/>
    <property type="match status" value="1"/>
</dbReference>
<evidence type="ECO:0000259" key="15">
    <source>
        <dbReference type="PROSITE" id="PS51194"/>
    </source>
</evidence>
<comment type="catalytic activity">
    <reaction evidence="12">
        <text>Couples ATP hydrolysis with the unwinding of duplex DNA by translocating in the 3'-5' direction.</text>
        <dbReference type="EC" id="5.6.2.4"/>
    </reaction>
</comment>
<dbReference type="SMART" id="SM00487">
    <property type="entry name" value="DEXDc"/>
    <property type="match status" value="1"/>
</dbReference>
<evidence type="ECO:0000256" key="1">
    <source>
        <dbReference type="ARBA" id="ARBA00022515"/>
    </source>
</evidence>
<dbReference type="GO" id="GO:1990077">
    <property type="term" value="C:primosome complex"/>
    <property type="evidence" value="ECO:0007669"/>
    <property type="project" value="UniProtKB-UniRule"/>
</dbReference>
<evidence type="ECO:0000256" key="5">
    <source>
        <dbReference type="ARBA" id="ARBA00022801"/>
    </source>
</evidence>
<feature type="coiled-coil region" evidence="13">
    <location>
        <begin position="181"/>
        <end position="208"/>
    </location>
</feature>
<dbReference type="Proteomes" id="UP000323274">
    <property type="component" value="Unassembled WGS sequence"/>
</dbReference>
<evidence type="ECO:0000256" key="12">
    <source>
        <dbReference type="HAMAP-Rule" id="MF_00983"/>
    </source>
</evidence>
<feature type="domain" description="Helicase C-terminal" evidence="15">
    <location>
        <begin position="548"/>
        <end position="702"/>
    </location>
</feature>
<dbReference type="GO" id="GO:0003677">
    <property type="term" value="F:DNA binding"/>
    <property type="evidence" value="ECO:0007669"/>
    <property type="project" value="UniProtKB-UniRule"/>
</dbReference>
<comment type="cofactor">
    <cofactor evidence="12">
        <name>Zn(2+)</name>
        <dbReference type="ChEBI" id="CHEBI:29105"/>
    </cofactor>
    <text evidence="12">Binds 2 zinc ions per subunit.</text>
</comment>
<keyword evidence="7 12" id="KW-0862">Zinc</keyword>
<dbReference type="InterPro" id="IPR041222">
    <property type="entry name" value="PriA_3primeBD"/>
</dbReference>
<keyword evidence="1 12" id="KW-0639">Primosome</keyword>
<dbReference type="PROSITE" id="PS51194">
    <property type="entry name" value="HELICASE_CTER"/>
    <property type="match status" value="1"/>
</dbReference>
<dbReference type="GO" id="GO:0006310">
    <property type="term" value="P:DNA recombination"/>
    <property type="evidence" value="ECO:0007669"/>
    <property type="project" value="InterPro"/>
</dbReference>
<feature type="binding site" evidence="12">
    <location>
        <position position="540"/>
    </location>
    <ligand>
        <name>Zn(2+)</name>
        <dbReference type="ChEBI" id="CHEBI:29105"/>
        <label>2</label>
    </ligand>
</feature>
<accession>A0A5A5U0N6</accession>
<feature type="binding site" evidence="12">
    <location>
        <position position="553"/>
    </location>
    <ligand>
        <name>Zn(2+)</name>
        <dbReference type="ChEBI" id="CHEBI:29105"/>
        <label>1</label>
    </ligand>
</feature>
<gene>
    <name evidence="12 16" type="primary">priA</name>
    <name evidence="16" type="ORF">LCIT_11910</name>
</gene>
<evidence type="ECO:0000256" key="8">
    <source>
        <dbReference type="ARBA" id="ARBA00022840"/>
    </source>
</evidence>
<proteinExistence type="inferred from homology"/>
<dbReference type="Pfam" id="PF00271">
    <property type="entry name" value="Helicase_C"/>
    <property type="match status" value="1"/>
</dbReference>
<dbReference type="Pfam" id="PF17764">
    <property type="entry name" value="PriA_3primeBD"/>
    <property type="match status" value="1"/>
</dbReference>
<sequence>MSNKQFAQIIVDVPTMQTNQPYTYQVPDNMVGIIQAGMRVDVPFGGRHVMGFVIALVSDTDVPVQQLKTITHILDLTPVLNEELLRLSDYLAAETFAFRITILQTMLPNALKASYERILTLIDEVDDDTQQRLFKGLDQVTYQAREWTTEDIEKITQLRRAGKIEVTVKVNNKANIKTQLAYQMSADIEFLENEYQALKTNAKKQRQLLTFILGHMGEQWSKRDLQAQLAVHDAVLNHAVTHQWLTKTRIEQLRDPLATVAVGPNSPLALNSEQQSAFEAIIHAADEGQYQPFLLEGITGSGKTEVYLQAAQHAYNQGKTILFLVPEIALTPQMVQRVKSRFGAQTAVLHSGLSDGERYDEWRRIERDDVKIVVGARSAVFAPLRHLGLVIVDEEHETTYKQSDNPRYNARDVALWRGEYHRIPVVLGSATPSLETRARAQRGVYALCQLTKRAAVGARLPQVEIIDMKETLAAGPETNFSDQLRQALNDCLARGEQAILMLNRRGYSSFVMCRDCGYVPRDPNCNLAMTLHMDTKTLKCHYCGHEEAIPTQCAHCGSKRIRYYGTGTEKVEAELATLLPQARVIRMDQDTTRKKGSMTKMLTRFGQHEADILLGTQMIAKGLDFANVTLVGVLNADTALGLPDFHASERTFQLLTQVSGRAGRAKKSGKVFVQTFNPTHYAIAYAKNHDYEGFYQQEMAVRHAGNYAPYFYTIQIQASHTDENTIAKQMFQIVRWLKSRASNDVIILGPSPKPIAKLRNRYYFQIILKFKQRDEMDVLLTTLYNRAQKAKDDLQLSVDRDPVSFL</sequence>
<evidence type="ECO:0000256" key="10">
    <source>
        <dbReference type="ARBA" id="ARBA00023235"/>
    </source>
</evidence>
<comment type="caution">
    <text evidence="16">The sequence shown here is derived from an EMBL/GenBank/DDBJ whole genome shotgun (WGS) entry which is preliminary data.</text>
</comment>
<dbReference type="EC" id="5.6.2.4" evidence="12"/>
<dbReference type="Gene3D" id="3.40.50.300">
    <property type="entry name" value="P-loop containing nucleotide triphosphate hydrolases"/>
    <property type="match status" value="2"/>
</dbReference>
<comment type="function">
    <text evidence="12">Initiates the restart of stalled replication forks, which reloads the replicative helicase on sites other than the origin of replication. Recognizes and binds to abandoned replication forks and remodels them to uncover a helicase loading site. Promotes assembly of the primosome at these replication forks.</text>
</comment>
<evidence type="ECO:0000313" key="17">
    <source>
        <dbReference type="Proteomes" id="UP000323274"/>
    </source>
</evidence>
<keyword evidence="8 12" id="KW-0067">ATP-binding</keyword>
<evidence type="ECO:0000256" key="4">
    <source>
        <dbReference type="ARBA" id="ARBA00022741"/>
    </source>
</evidence>
<keyword evidence="4 12" id="KW-0547">Nucleotide-binding</keyword>
<dbReference type="CDD" id="cd17929">
    <property type="entry name" value="DEXHc_priA"/>
    <property type="match status" value="1"/>
</dbReference>
<dbReference type="PANTHER" id="PTHR30580">
    <property type="entry name" value="PRIMOSOMAL PROTEIN N"/>
    <property type="match status" value="1"/>
</dbReference>
<feature type="binding site" evidence="12">
    <location>
        <position position="556"/>
    </location>
    <ligand>
        <name>Zn(2+)</name>
        <dbReference type="ChEBI" id="CHEBI:29105"/>
        <label>1</label>
    </ligand>
</feature>
<dbReference type="InterPro" id="IPR011545">
    <property type="entry name" value="DEAD/DEAH_box_helicase_dom"/>
</dbReference>
<evidence type="ECO:0000313" key="16">
    <source>
        <dbReference type="EMBL" id="GDZ83949.1"/>
    </source>
</evidence>
<dbReference type="Pfam" id="PF18319">
    <property type="entry name" value="Zn_ribbon_PriA"/>
    <property type="match status" value="1"/>
</dbReference>
<keyword evidence="2 12" id="KW-0235">DNA replication</keyword>
<dbReference type="InterPro" id="IPR040498">
    <property type="entry name" value="PriA_CRR"/>
</dbReference>
<comment type="caution">
    <text evidence="12">Lacks conserved residue(s) required for the propagation of feature annotation.</text>
</comment>
<dbReference type="RefSeq" id="WP_149334405.1">
    <property type="nucleotide sequence ID" value="NZ_BJJW01000006.1"/>
</dbReference>
<keyword evidence="10 12" id="KW-0413">Isomerase</keyword>
<evidence type="ECO:0000256" key="6">
    <source>
        <dbReference type="ARBA" id="ARBA00022806"/>
    </source>
</evidence>
<dbReference type="GO" id="GO:0008270">
    <property type="term" value="F:zinc ion binding"/>
    <property type="evidence" value="ECO:0007669"/>
    <property type="project" value="UniProtKB-UniRule"/>
</dbReference>
<comment type="similarity">
    <text evidence="12">Belongs to the helicase family. PriA subfamily.</text>
</comment>
<dbReference type="FunFam" id="3.40.1440.60:FF:000001">
    <property type="entry name" value="Primosomal protein N"/>
    <property type="match status" value="1"/>
</dbReference>
<dbReference type="InterPro" id="IPR014001">
    <property type="entry name" value="Helicase_ATP-bd"/>
</dbReference>
<keyword evidence="9 12" id="KW-0238">DNA-binding</keyword>
<feature type="binding site" evidence="12">
    <location>
        <position position="516"/>
    </location>
    <ligand>
        <name>Zn(2+)</name>
        <dbReference type="ChEBI" id="CHEBI:29105"/>
        <label>1</label>
    </ligand>
</feature>
<dbReference type="PANTHER" id="PTHR30580:SF0">
    <property type="entry name" value="PRIMOSOMAL PROTEIN N"/>
    <property type="match status" value="1"/>
</dbReference>
<dbReference type="InterPro" id="IPR005259">
    <property type="entry name" value="PriA"/>
</dbReference>
<dbReference type="AlphaFoldDB" id="A0A5A5U0N6"/>